<dbReference type="Proteomes" id="UP000069654">
    <property type="component" value="Unassembled WGS sequence"/>
</dbReference>
<evidence type="ECO:0000313" key="3">
    <source>
        <dbReference type="Proteomes" id="UP000069654"/>
    </source>
</evidence>
<feature type="compositionally biased region" description="Basic and acidic residues" evidence="1">
    <location>
        <begin position="17"/>
        <end position="27"/>
    </location>
</feature>
<accession>A0A100XFC5</accession>
<sequence length="47" mass="5235">MSDKSPRQTMSKKSGKSLKEKRAEKRAKAANAAASQTEAVLHKKRHQ</sequence>
<proteinExistence type="predicted"/>
<dbReference type="AlphaFoldDB" id="A0A100XFC5"/>
<gene>
    <name evidence="2" type="ORF">RMCT_2462</name>
</gene>
<comment type="caution">
    <text evidence="2">The sequence shown here is derived from an EMBL/GenBank/DDBJ whole genome shotgun (WGS) entry which is preliminary data.</text>
</comment>
<feature type="region of interest" description="Disordered" evidence="1">
    <location>
        <begin position="1"/>
        <end position="47"/>
    </location>
</feature>
<dbReference type="RefSeq" id="WP_110844435.1">
    <property type="nucleotide sequence ID" value="NZ_LT906483.1"/>
</dbReference>
<organism evidence="2 3">
    <name type="scientific">Mycolicibacterium thermoresistibile</name>
    <name type="common">Mycobacterium thermoresistibile</name>
    <dbReference type="NCBI Taxonomy" id="1797"/>
    <lineage>
        <taxon>Bacteria</taxon>
        <taxon>Bacillati</taxon>
        <taxon>Actinomycetota</taxon>
        <taxon>Actinomycetes</taxon>
        <taxon>Mycobacteriales</taxon>
        <taxon>Mycobacteriaceae</taxon>
        <taxon>Mycolicibacterium</taxon>
    </lineage>
</organism>
<dbReference type="STRING" id="1797.RMCT_2462"/>
<protein>
    <submittedName>
        <fullName evidence="2">Uncharacterized protein</fullName>
    </submittedName>
</protein>
<evidence type="ECO:0000313" key="2">
    <source>
        <dbReference type="EMBL" id="GAT15492.1"/>
    </source>
</evidence>
<evidence type="ECO:0000256" key="1">
    <source>
        <dbReference type="SAM" id="MobiDB-lite"/>
    </source>
</evidence>
<reference evidence="2 3" key="1">
    <citation type="journal article" date="2016" name="Genome Announc.">
        <title>Draft Genome Sequences of Five Rapidly Growing Mycobacterium Species, M. thermoresistibile, M. fortuitum subsp. acetamidolyticum, M. canariasense, M. brisbanense, and M. novocastrense.</title>
        <authorList>
            <person name="Katahira K."/>
            <person name="Ogura Y."/>
            <person name="Gotoh Y."/>
            <person name="Hayashi T."/>
        </authorList>
    </citation>
    <scope>NUCLEOTIDE SEQUENCE [LARGE SCALE GENOMIC DNA]</scope>
    <source>
        <strain evidence="2 3">JCM6362</strain>
    </source>
</reference>
<reference evidence="3" key="2">
    <citation type="submission" date="2016-02" db="EMBL/GenBank/DDBJ databases">
        <title>Draft genome sequence of five rapidly growing Mycobacterium species.</title>
        <authorList>
            <person name="Katahira K."/>
            <person name="Gotou Y."/>
            <person name="Iida K."/>
            <person name="Ogura Y."/>
            <person name="Hayashi T."/>
        </authorList>
    </citation>
    <scope>NUCLEOTIDE SEQUENCE [LARGE SCALE GENOMIC DNA]</scope>
    <source>
        <strain evidence="3">JCM6362</strain>
    </source>
</reference>
<name>A0A100XFC5_MYCTH</name>
<dbReference type="EMBL" id="BCTB01000018">
    <property type="protein sequence ID" value="GAT15492.1"/>
    <property type="molecule type" value="Genomic_DNA"/>
</dbReference>